<comment type="caution">
    <text evidence="1">The sequence shown here is derived from an EMBL/GenBank/DDBJ whole genome shotgun (WGS) entry which is preliminary data.</text>
</comment>
<evidence type="ECO:0000313" key="2">
    <source>
        <dbReference type="Proteomes" id="UP000805193"/>
    </source>
</evidence>
<sequence length="552" mass="60199">MAQTTVTTVGKPVSRMRRTRKKEADPNPLFTKWLREWKDEAVGSNRKTQHVFAKALRSLKKYPLVLHSGKEAKLLEFFGDKLCAMLDKKLEQHRRAGHDIPIPDADAVPCPHRDGGGPLQHLSRSPGGTAGMSNGAATKTAKASRPKPQRGPRQYVPLPRSGAHAILLTLARQRKEVLEQGGDPSRDWLTKSQLLLMAQPLCDASFTMPPADSHYTAWSSMATLLRKGLVSKQGCPAKYSLTDEGQRLASLLLEPGKNGSQDTLASPTEQPTQDPCSAGTSLGSLTEMPRSLEVLMLVDCGEACAGSQERLIRELRSLGVAHEVRRLSVGDFAWLGRSRTGLSCREWLLGPLVERKRTDDLAKSIQDGRFHEQKVRLVASGLSPLVYLVEDAGGNGGGALPEAALRQAVLNTQVSDGFLIKATRDQADTARFLSLVSRHLEQQVASRPPSELLAGKPTWEEFSASSIKNKGLQVREMLAKHLLQIKGFSLDKVSRLVQEHPSPASLLAACERLDPSLKSKATTSKGSGIAAISGEHLSRKLWSLYCTRGPLQ</sequence>
<keyword evidence="2" id="KW-1185">Reference proteome</keyword>
<organism evidence="1 2">
    <name type="scientific">Ixodes persulcatus</name>
    <name type="common">Taiga tick</name>
    <dbReference type="NCBI Taxonomy" id="34615"/>
    <lineage>
        <taxon>Eukaryota</taxon>
        <taxon>Metazoa</taxon>
        <taxon>Ecdysozoa</taxon>
        <taxon>Arthropoda</taxon>
        <taxon>Chelicerata</taxon>
        <taxon>Arachnida</taxon>
        <taxon>Acari</taxon>
        <taxon>Parasitiformes</taxon>
        <taxon>Ixodida</taxon>
        <taxon>Ixodoidea</taxon>
        <taxon>Ixodidae</taxon>
        <taxon>Ixodinae</taxon>
        <taxon>Ixodes</taxon>
    </lineage>
</organism>
<reference evidence="1 2" key="1">
    <citation type="journal article" date="2020" name="Cell">
        <title>Large-Scale Comparative Analyses of Tick Genomes Elucidate Their Genetic Diversity and Vector Capacities.</title>
        <authorList>
            <consortium name="Tick Genome and Microbiome Consortium (TIGMIC)"/>
            <person name="Jia N."/>
            <person name="Wang J."/>
            <person name="Shi W."/>
            <person name="Du L."/>
            <person name="Sun Y."/>
            <person name="Zhan W."/>
            <person name="Jiang J.F."/>
            <person name="Wang Q."/>
            <person name="Zhang B."/>
            <person name="Ji P."/>
            <person name="Bell-Sakyi L."/>
            <person name="Cui X.M."/>
            <person name="Yuan T.T."/>
            <person name="Jiang B.G."/>
            <person name="Yang W.F."/>
            <person name="Lam T.T."/>
            <person name="Chang Q.C."/>
            <person name="Ding S.J."/>
            <person name="Wang X.J."/>
            <person name="Zhu J.G."/>
            <person name="Ruan X.D."/>
            <person name="Zhao L."/>
            <person name="Wei J.T."/>
            <person name="Ye R.Z."/>
            <person name="Que T.C."/>
            <person name="Du C.H."/>
            <person name="Zhou Y.H."/>
            <person name="Cheng J.X."/>
            <person name="Dai P.F."/>
            <person name="Guo W.B."/>
            <person name="Han X.H."/>
            <person name="Huang E.J."/>
            <person name="Li L.F."/>
            <person name="Wei W."/>
            <person name="Gao Y.C."/>
            <person name="Liu J.Z."/>
            <person name="Shao H.Z."/>
            <person name="Wang X."/>
            <person name="Wang C.C."/>
            <person name="Yang T.C."/>
            <person name="Huo Q.B."/>
            <person name="Li W."/>
            <person name="Chen H.Y."/>
            <person name="Chen S.E."/>
            <person name="Zhou L.G."/>
            <person name="Ni X.B."/>
            <person name="Tian J.H."/>
            <person name="Sheng Y."/>
            <person name="Liu T."/>
            <person name="Pan Y.S."/>
            <person name="Xia L.Y."/>
            <person name="Li J."/>
            <person name="Zhao F."/>
            <person name="Cao W.C."/>
        </authorList>
    </citation>
    <scope>NUCLEOTIDE SEQUENCE [LARGE SCALE GENOMIC DNA]</scope>
    <source>
        <strain evidence="1">Iper-2018</strain>
    </source>
</reference>
<gene>
    <name evidence="1" type="ORF">HPB47_007315</name>
</gene>
<proteinExistence type="predicted"/>
<protein>
    <submittedName>
        <fullName evidence="1">Uncharacterized protein</fullName>
    </submittedName>
</protein>
<dbReference type="EMBL" id="JABSTQ010011062">
    <property type="protein sequence ID" value="KAG0415506.1"/>
    <property type="molecule type" value="Genomic_DNA"/>
</dbReference>
<accession>A0AC60P842</accession>
<evidence type="ECO:0000313" key="1">
    <source>
        <dbReference type="EMBL" id="KAG0415506.1"/>
    </source>
</evidence>
<name>A0AC60P842_IXOPE</name>
<dbReference type="Proteomes" id="UP000805193">
    <property type="component" value="Unassembled WGS sequence"/>
</dbReference>